<reference evidence="6" key="1">
    <citation type="submission" date="2019-01" db="EMBL/GenBank/DDBJ databases">
        <title>Draft genome sequences of three monokaryotic isolates of the white-rot basidiomycete fungus Dichomitus squalens.</title>
        <authorList>
            <consortium name="DOE Joint Genome Institute"/>
            <person name="Lopez S.C."/>
            <person name="Andreopoulos B."/>
            <person name="Pangilinan J."/>
            <person name="Lipzen A."/>
            <person name="Riley R."/>
            <person name="Ahrendt S."/>
            <person name="Ng V."/>
            <person name="Barry K."/>
            <person name="Daum C."/>
            <person name="Grigoriev I.V."/>
            <person name="Hilden K.S."/>
            <person name="Makela M.R."/>
            <person name="de Vries R.P."/>
        </authorList>
    </citation>
    <scope>NUCLEOTIDE SEQUENCE [LARGE SCALE GENOMIC DNA]</scope>
    <source>
        <strain evidence="6">OM18370.1</strain>
    </source>
</reference>
<comment type="subcellular location">
    <subcellularLocation>
        <location evidence="1">Membrane</location>
        <topology evidence="1">Multi-pass membrane protein</topology>
    </subcellularLocation>
</comment>
<evidence type="ECO:0008006" key="7">
    <source>
        <dbReference type="Google" id="ProtNLM"/>
    </source>
</evidence>
<evidence type="ECO:0000256" key="1">
    <source>
        <dbReference type="ARBA" id="ARBA00004141"/>
    </source>
</evidence>
<organism evidence="6">
    <name type="scientific">Dichomitus squalens</name>
    <dbReference type="NCBI Taxonomy" id="114155"/>
    <lineage>
        <taxon>Eukaryota</taxon>
        <taxon>Fungi</taxon>
        <taxon>Dikarya</taxon>
        <taxon>Basidiomycota</taxon>
        <taxon>Agaricomycotina</taxon>
        <taxon>Agaricomycetes</taxon>
        <taxon>Polyporales</taxon>
        <taxon>Polyporaceae</taxon>
        <taxon>Dichomitus</taxon>
    </lineage>
</organism>
<evidence type="ECO:0000313" key="6">
    <source>
        <dbReference type="EMBL" id="TBU31054.1"/>
    </source>
</evidence>
<dbReference type="Proteomes" id="UP000292957">
    <property type="component" value="Unassembled WGS sequence"/>
</dbReference>
<name>A0A4Q9MT48_9APHY</name>
<dbReference type="Gene3D" id="1.20.120.1630">
    <property type="match status" value="1"/>
</dbReference>
<dbReference type="AlphaFoldDB" id="A0A4Q9MT48"/>
<gene>
    <name evidence="6" type="ORF">BD311DRAFT_776300</name>
</gene>
<dbReference type="GO" id="GO:0016740">
    <property type="term" value="F:transferase activity"/>
    <property type="evidence" value="ECO:0007669"/>
    <property type="project" value="UniProtKB-ARBA"/>
</dbReference>
<evidence type="ECO:0000256" key="4">
    <source>
        <dbReference type="ARBA" id="ARBA00023136"/>
    </source>
</evidence>
<dbReference type="PANTHER" id="PTHR12714">
    <property type="entry name" value="PROTEIN-S ISOPRENYLCYSTEINE O-METHYLTRANSFERASE"/>
    <property type="match status" value="1"/>
</dbReference>
<feature type="transmembrane region" description="Helical" evidence="5">
    <location>
        <begin position="163"/>
        <end position="183"/>
    </location>
</feature>
<dbReference type="GO" id="GO:0016020">
    <property type="term" value="C:membrane"/>
    <property type="evidence" value="ECO:0007669"/>
    <property type="project" value="UniProtKB-SubCell"/>
</dbReference>
<evidence type="ECO:0000256" key="5">
    <source>
        <dbReference type="SAM" id="Phobius"/>
    </source>
</evidence>
<dbReference type="OrthoDB" id="422086at2759"/>
<keyword evidence="3 5" id="KW-1133">Transmembrane helix</keyword>
<evidence type="ECO:0000256" key="3">
    <source>
        <dbReference type="ARBA" id="ARBA00022989"/>
    </source>
</evidence>
<proteinExistence type="predicted"/>
<accession>A0A4Q9MT48</accession>
<dbReference type="EMBL" id="ML143401">
    <property type="protein sequence ID" value="TBU31054.1"/>
    <property type="molecule type" value="Genomic_DNA"/>
</dbReference>
<evidence type="ECO:0000256" key="2">
    <source>
        <dbReference type="ARBA" id="ARBA00022692"/>
    </source>
</evidence>
<keyword evidence="4 5" id="KW-0472">Membrane</keyword>
<sequence length="215" mass="23962">MTAREKAESSPRSVLHQPPILRVLQLCAAASKCFCCSVSLMEVALILGHHPSWTYSAFIPTSLLPFVRLWSLRLTWSSVAGCTLGIIGGFIRTQCAGRTLGRSSSGETAARDDRKLITDGPYSLVRYPDYMGECLLMAGNVLLLASKGSWYTEGGLWNTVVGKGLACSVIVFVASVALSRFWMVEKEDELLREEFGQQWDEWARRTPYRLIPFIY</sequence>
<keyword evidence="2 5" id="KW-0812">Transmembrane</keyword>
<dbReference type="PANTHER" id="PTHR12714:SF9">
    <property type="entry name" value="PROTEIN-S-ISOPRENYLCYSTEINE O-METHYLTRANSFERASE"/>
    <property type="match status" value="1"/>
</dbReference>
<protein>
    <recommendedName>
        <fullName evidence="7">Protein-S-isoprenylcysteine O-methyltransferase</fullName>
    </recommendedName>
</protein>